<accession>A0A849SXD9</accession>
<protein>
    <submittedName>
        <fullName evidence="10">Mechanosensitive ion channel</fullName>
    </submittedName>
</protein>
<sequence length="217" mass="23546">MATSTNSVARPFEHMLPASERLIELGVRFGVTLLVGLLVRQLLFLLVARVEHWIRSLGHQSDHSRQRAETIGQTLRNLATVMVGAAVILHSLAIFGWDVRPLLAGAGILGVALGFGAQTLVRDVIAGMFIIFEDQFGIGDLVEVNGRIASVEELTVRSATLRDFNGYLLFVPNGEMKVVVNRSRGWNRIAVDLPAAVDAGVRSGQSDLDRPQAVSPD</sequence>
<dbReference type="Pfam" id="PF21088">
    <property type="entry name" value="MS_channel_1st"/>
    <property type="match status" value="1"/>
</dbReference>
<feature type="transmembrane region" description="Helical" evidence="7">
    <location>
        <begin position="25"/>
        <end position="47"/>
    </location>
</feature>
<dbReference type="GO" id="GO:0005886">
    <property type="term" value="C:plasma membrane"/>
    <property type="evidence" value="ECO:0007669"/>
    <property type="project" value="UniProtKB-SubCell"/>
</dbReference>
<evidence type="ECO:0000256" key="5">
    <source>
        <dbReference type="ARBA" id="ARBA00022989"/>
    </source>
</evidence>
<dbReference type="Proteomes" id="UP000580839">
    <property type="component" value="Unassembled WGS sequence"/>
</dbReference>
<evidence type="ECO:0000313" key="10">
    <source>
        <dbReference type="EMBL" id="NOT33799.1"/>
    </source>
</evidence>
<evidence type="ECO:0000259" key="8">
    <source>
        <dbReference type="Pfam" id="PF00924"/>
    </source>
</evidence>
<dbReference type="PANTHER" id="PTHR30460">
    <property type="entry name" value="MODERATE CONDUCTANCE MECHANOSENSITIVE CHANNEL YBIO"/>
    <property type="match status" value="1"/>
</dbReference>
<dbReference type="InterPro" id="IPR049142">
    <property type="entry name" value="MS_channel_1st"/>
</dbReference>
<dbReference type="Gene3D" id="2.30.30.60">
    <property type="match status" value="1"/>
</dbReference>
<comment type="caution">
    <text evidence="10">The sequence shown here is derived from an EMBL/GenBank/DDBJ whole genome shotgun (WGS) entry which is preliminary data.</text>
</comment>
<name>A0A849SXD9_UNCEI</name>
<dbReference type="GO" id="GO:0008381">
    <property type="term" value="F:mechanosensitive monoatomic ion channel activity"/>
    <property type="evidence" value="ECO:0007669"/>
    <property type="project" value="InterPro"/>
</dbReference>
<evidence type="ECO:0000256" key="6">
    <source>
        <dbReference type="ARBA" id="ARBA00023136"/>
    </source>
</evidence>
<gene>
    <name evidence="10" type="ORF">HOP12_06460</name>
</gene>
<feature type="transmembrane region" description="Helical" evidence="7">
    <location>
        <begin position="75"/>
        <end position="96"/>
    </location>
</feature>
<dbReference type="InterPro" id="IPR045276">
    <property type="entry name" value="YbiO_bact"/>
</dbReference>
<evidence type="ECO:0000256" key="4">
    <source>
        <dbReference type="ARBA" id="ARBA00022692"/>
    </source>
</evidence>
<comment type="subcellular location">
    <subcellularLocation>
        <location evidence="1">Cell membrane</location>
        <topology evidence="1">Multi-pass membrane protein</topology>
    </subcellularLocation>
</comment>
<dbReference type="InterPro" id="IPR011014">
    <property type="entry name" value="MscS_channel_TM-2"/>
</dbReference>
<dbReference type="AlphaFoldDB" id="A0A849SXD9"/>
<evidence type="ECO:0000256" key="3">
    <source>
        <dbReference type="ARBA" id="ARBA00022475"/>
    </source>
</evidence>
<feature type="transmembrane region" description="Helical" evidence="7">
    <location>
        <begin position="102"/>
        <end position="121"/>
    </location>
</feature>
<keyword evidence="5 7" id="KW-1133">Transmembrane helix</keyword>
<dbReference type="InterPro" id="IPR010920">
    <property type="entry name" value="LSM_dom_sf"/>
</dbReference>
<reference evidence="10 11" key="1">
    <citation type="submission" date="2020-04" db="EMBL/GenBank/DDBJ databases">
        <title>Metagenomic profiling of ammonia- and methane-oxidizing microorganisms in a Dutch drinking water treatment plant.</title>
        <authorList>
            <person name="Poghosyan L."/>
            <person name="Leucker S."/>
        </authorList>
    </citation>
    <scope>NUCLEOTIDE SEQUENCE [LARGE SCALE GENOMIC DNA]</scope>
    <source>
        <strain evidence="10">S-RSF-IL-03</strain>
    </source>
</reference>
<keyword evidence="3" id="KW-1003">Cell membrane</keyword>
<dbReference type="PANTHER" id="PTHR30460:SF0">
    <property type="entry name" value="MODERATE CONDUCTANCE MECHANOSENSITIVE CHANNEL YBIO"/>
    <property type="match status" value="1"/>
</dbReference>
<feature type="domain" description="Mechanosensitive ion channel transmembrane helices 2/3" evidence="9">
    <location>
        <begin position="83"/>
        <end position="118"/>
    </location>
</feature>
<keyword evidence="4 7" id="KW-0812">Transmembrane</keyword>
<organism evidence="10 11">
    <name type="scientific">Eiseniibacteriota bacterium</name>
    <dbReference type="NCBI Taxonomy" id="2212470"/>
    <lineage>
        <taxon>Bacteria</taxon>
        <taxon>Candidatus Eiseniibacteriota</taxon>
    </lineage>
</organism>
<evidence type="ECO:0000256" key="2">
    <source>
        <dbReference type="ARBA" id="ARBA00008017"/>
    </source>
</evidence>
<evidence type="ECO:0000256" key="7">
    <source>
        <dbReference type="SAM" id="Phobius"/>
    </source>
</evidence>
<feature type="domain" description="Mechanosensitive ion channel MscS" evidence="8">
    <location>
        <begin position="119"/>
        <end position="181"/>
    </location>
</feature>
<dbReference type="SUPFAM" id="SSF82861">
    <property type="entry name" value="Mechanosensitive channel protein MscS (YggB), transmembrane region"/>
    <property type="match status" value="1"/>
</dbReference>
<dbReference type="Gene3D" id="1.10.287.1260">
    <property type="match status" value="1"/>
</dbReference>
<dbReference type="InterPro" id="IPR023408">
    <property type="entry name" value="MscS_beta-dom_sf"/>
</dbReference>
<evidence type="ECO:0000256" key="1">
    <source>
        <dbReference type="ARBA" id="ARBA00004651"/>
    </source>
</evidence>
<proteinExistence type="inferred from homology"/>
<dbReference type="SUPFAM" id="SSF50182">
    <property type="entry name" value="Sm-like ribonucleoproteins"/>
    <property type="match status" value="1"/>
</dbReference>
<comment type="similarity">
    <text evidence="2">Belongs to the MscS (TC 1.A.23) family.</text>
</comment>
<keyword evidence="6 7" id="KW-0472">Membrane</keyword>
<evidence type="ECO:0000259" key="9">
    <source>
        <dbReference type="Pfam" id="PF21088"/>
    </source>
</evidence>
<dbReference type="InterPro" id="IPR006685">
    <property type="entry name" value="MscS_channel_2nd"/>
</dbReference>
<evidence type="ECO:0000313" key="11">
    <source>
        <dbReference type="Proteomes" id="UP000580839"/>
    </source>
</evidence>
<dbReference type="Pfam" id="PF00924">
    <property type="entry name" value="MS_channel_2nd"/>
    <property type="match status" value="1"/>
</dbReference>
<dbReference type="EMBL" id="JABFRW010000074">
    <property type="protein sequence ID" value="NOT33799.1"/>
    <property type="molecule type" value="Genomic_DNA"/>
</dbReference>